<feature type="compositionally biased region" description="Basic and acidic residues" evidence="7">
    <location>
        <begin position="1198"/>
        <end position="1211"/>
    </location>
</feature>
<evidence type="ECO:0000256" key="7">
    <source>
        <dbReference type="SAM" id="MobiDB-lite"/>
    </source>
</evidence>
<comment type="caution">
    <text evidence="11">The sequence shown here is derived from an EMBL/GenBank/DDBJ whole genome shotgun (WGS) entry which is preliminary data.</text>
</comment>
<feature type="compositionally biased region" description="Polar residues" evidence="7">
    <location>
        <begin position="190"/>
        <end position="201"/>
    </location>
</feature>
<dbReference type="InterPro" id="IPR050628">
    <property type="entry name" value="SNF2_RAD54_helicase_TF"/>
</dbReference>
<keyword evidence="6" id="KW-0863">Zinc-finger</keyword>
<dbReference type="InterPro" id="IPR000330">
    <property type="entry name" value="SNF2_N"/>
</dbReference>
<evidence type="ECO:0000256" key="1">
    <source>
        <dbReference type="ARBA" id="ARBA00007025"/>
    </source>
</evidence>
<dbReference type="PROSITE" id="PS51194">
    <property type="entry name" value="HELICASE_CTER"/>
    <property type="match status" value="1"/>
</dbReference>
<feature type="compositionally biased region" description="Polar residues" evidence="7">
    <location>
        <begin position="147"/>
        <end position="162"/>
    </location>
</feature>
<protein>
    <submittedName>
        <fullName evidence="11">Uncharacterized protein</fullName>
    </submittedName>
</protein>
<dbReference type="Gene3D" id="3.40.50.10810">
    <property type="entry name" value="Tandem AAA-ATPase domain"/>
    <property type="match status" value="1"/>
</dbReference>
<feature type="compositionally biased region" description="Low complexity" evidence="7">
    <location>
        <begin position="67"/>
        <end position="91"/>
    </location>
</feature>
<gene>
    <name evidence="11" type="ORF">TWF506_009055</name>
</gene>
<dbReference type="InterPro" id="IPR049730">
    <property type="entry name" value="SNF2/RAD54-like_C"/>
</dbReference>
<dbReference type="Gene3D" id="3.30.40.10">
    <property type="entry name" value="Zinc/RING finger domain, C3HC4 (zinc finger)"/>
    <property type="match status" value="1"/>
</dbReference>
<dbReference type="InterPro" id="IPR038718">
    <property type="entry name" value="SNF2-like_sf"/>
</dbReference>
<dbReference type="SUPFAM" id="SSF57850">
    <property type="entry name" value="RING/U-box"/>
    <property type="match status" value="1"/>
</dbReference>
<feature type="compositionally biased region" description="Basic residues" evidence="7">
    <location>
        <begin position="30"/>
        <end position="66"/>
    </location>
</feature>
<dbReference type="GO" id="GO:0008270">
    <property type="term" value="F:zinc ion binding"/>
    <property type="evidence" value="ECO:0007669"/>
    <property type="project" value="UniProtKB-KW"/>
</dbReference>
<feature type="domain" description="Helicase ATP-binding" evidence="9">
    <location>
        <begin position="599"/>
        <end position="780"/>
    </location>
</feature>
<dbReference type="Pfam" id="PF00271">
    <property type="entry name" value="Helicase_C"/>
    <property type="match status" value="1"/>
</dbReference>
<proteinExistence type="inferred from homology"/>
<dbReference type="Pfam" id="PF00176">
    <property type="entry name" value="SNF2-rel_dom"/>
    <property type="match status" value="1"/>
</dbReference>
<dbReference type="PROSITE" id="PS51192">
    <property type="entry name" value="HELICASE_ATP_BIND_1"/>
    <property type="match status" value="1"/>
</dbReference>
<dbReference type="InterPro" id="IPR013083">
    <property type="entry name" value="Znf_RING/FYVE/PHD"/>
</dbReference>
<dbReference type="GO" id="GO:0005524">
    <property type="term" value="F:ATP binding"/>
    <property type="evidence" value="ECO:0007669"/>
    <property type="project" value="UniProtKB-KW"/>
</dbReference>
<dbReference type="Proteomes" id="UP001307849">
    <property type="component" value="Unassembled WGS sequence"/>
</dbReference>
<feature type="region of interest" description="Disordered" evidence="7">
    <location>
        <begin position="113"/>
        <end position="162"/>
    </location>
</feature>
<keyword evidence="3" id="KW-0378">Hydrolase</keyword>
<keyword evidence="5" id="KW-0067">ATP-binding</keyword>
<keyword evidence="2" id="KW-0547">Nucleotide-binding</keyword>
<feature type="region of interest" description="Disordered" evidence="7">
    <location>
        <begin position="189"/>
        <end position="264"/>
    </location>
</feature>
<keyword evidence="6" id="KW-0862">Zinc</keyword>
<keyword evidence="6" id="KW-0479">Metal-binding</keyword>
<feature type="region of interest" description="Disordered" evidence="7">
    <location>
        <begin position="1188"/>
        <end position="1211"/>
    </location>
</feature>
<dbReference type="PANTHER" id="PTHR45626:SF52">
    <property type="entry name" value="SINGLE-STRANDED DNA-DEPENDENT ATPASE (EUROFUNG)"/>
    <property type="match status" value="1"/>
</dbReference>
<comment type="similarity">
    <text evidence="1">Belongs to the SNF2/RAD54 helicase family.</text>
</comment>
<dbReference type="GO" id="GO:0006281">
    <property type="term" value="P:DNA repair"/>
    <property type="evidence" value="ECO:0007669"/>
    <property type="project" value="TreeGrafter"/>
</dbReference>
<evidence type="ECO:0000256" key="4">
    <source>
        <dbReference type="ARBA" id="ARBA00022806"/>
    </source>
</evidence>
<dbReference type="InterPro" id="IPR001841">
    <property type="entry name" value="Znf_RING"/>
</dbReference>
<dbReference type="InterPro" id="IPR027417">
    <property type="entry name" value="P-loop_NTPase"/>
</dbReference>
<evidence type="ECO:0000256" key="6">
    <source>
        <dbReference type="PROSITE-ProRule" id="PRU00175"/>
    </source>
</evidence>
<dbReference type="InterPro" id="IPR001650">
    <property type="entry name" value="Helicase_C-like"/>
</dbReference>
<dbReference type="AlphaFoldDB" id="A0AAN8RXE6"/>
<dbReference type="InterPro" id="IPR014001">
    <property type="entry name" value="Helicase_ATP-bd"/>
</dbReference>
<evidence type="ECO:0000259" key="10">
    <source>
        <dbReference type="PROSITE" id="PS51194"/>
    </source>
</evidence>
<evidence type="ECO:0000313" key="12">
    <source>
        <dbReference type="Proteomes" id="UP001307849"/>
    </source>
</evidence>
<dbReference type="SMART" id="SM00487">
    <property type="entry name" value="DEXDc"/>
    <property type="match status" value="1"/>
</dbReference>
<feature type="region of interest" description="Disordered" evidence="7">
    <location>
        <begin position="1"/>
        <end position="99"/>
    </location>
</feature>
<evidence type="ECO:0000256" key="5">
    <source>
        <dbReference type="ARBA" id="ARBA00022840"/>
    </source>
</evidence>
<feature type="compositionally biased region" description="Basic and acidic residues" evidence="7">
    <location>
        <begin position="15"/>
        <end position="26"/>
    </location>
</feature>
<name>A0AAN8RXE6_9PEZI</name>
<evidence type="ECO:0000313" key="11">
    <source>
        <dbReference type="EMBL" id="KAK6512892.1"/>
    </source>
</evidence>
<keyword evidence="4" id="KW-0347">Helicase</keyword>
<evidence type="ECO:0000256" key="3">
    <source>
        <dbReference type="ARBA" id="ARBA00022801"/>
    </source>
</evidence>
<evidence type="ECO:0000259" key="8">
    <source>
        <dbReference type="PROSITE" id="PS50089"/>
    </source>
</evidence>
<feature type="domain" description="RING-type" evidence="8">
    <location>
        <begin position="937"/>
        <end position="1001"/>
    </location>
</feature>
<accession>A0AAN8RXE6</accession>
<keyword evidence="12" id="KW-1185">Reference proteome</keyword>
<dbReference type="SUPFAM" id="SSF52540">
    <property type="entry name" value="P-loop containing nucleoside triphosphate hydrolases"/>
    <property type="match status" value="2"/>
</dbReference>
<dbReference type="CDD" id="cd18008">
    <property type="entry name" value="DEXDc_SHPRH-like"/>
    <property type="match status" value="1"/>
</dbReference>
<dbReference type="CDD" id="cd18793">
    <property type="entry name" value="SF2_C_SNF"/>
    <property type="match status" value="1"/>
</dbReference>
<sequence length="1211" mass="134507">MSKHNRQDPVPLEPTTKRPRLEDEHLYAPLHHHQRHPHHHNHHNHNHNHHIHNHIHGHHNHNHHHQQQYSQHQYLQHQHIQQQQQQQQQQHPSSKPRYPTTAELLLNPKAARLGAQASSGSSNSSSNGGGGGGGSGGSSGAPGVNAGMNSSGLPTGNRQGTVQLPPLQIQDSAGTRAANMLLNLHGVTDRASSTPFGSRHSSPFPRQPVQQQQQQQQQQHQPGYGGGGGDVNGSGGSGHGRSQSASGGFAGGKGSGKLTLPSIEDGFKTGTEARATKKKRSPTPEIQFLNSRFSSGQSTQVRTSVVDLTNDDDEDDIIYSGTKSIAPIVCYGMIMKVQASIAVIPDPPPNLDPLSFGRMWPKIPVSLTRGEPRTSWVVNLTTASGRNVGTLRGANAKAMASLMDLGLVDRTQAIILPRYKGFEVAGQPTSQTVEMTITLYGTEGNARKVGNMLGQHNLFLQDPIEKDPKFPYKNPQYPEEQQQNGNAYMAAADRARLGKATYSIRTTEEVKNEITAVLDSLEKVQVLEETEADPRITTAMLPHQKQGLNFMLKKEGEMTYDQGDGTSFWNVKMSPGGVRMYHNVITGQQVRSKPTPCLGGILADDMGLGKTLTVLSLIISTLQEAAAFGRRRKGSPTSDHDLSVMYAKSTLLICPLSVLVNWEDQIKAHVVPDAISYYVYHGNNRLSDLNELAKYDMVITTYALAASDFGKAQKDNTGVLQKIHWFRIVLDEAHTIREQNTVQSKAICNMEASRRWAVTGTPVQNRLDDLGTLIKFLRVSPFDVRSQFNQYISAPLKSGDPTSMDKLRILVDSIALRRRKDRIDLPTKHDRTLQLRFSPEEQELYDATSRQSRYKIDMVAKQGHLSGKAYVHVLQTILRLRMICASRDLLGDEDTAGLISSNAIDIDSLTDEETHAMGKKQAFEIYNLMKESDEDICYTCQKKVSTATARDGTPTNQDASAPFGHITTCPHLFCTECGPKYLEALLEYANMGDWTNCPLCRQPLRIGMRELKASDDPSLQKDENSKRKVVFRNSSTKIKHLVNDLMDNRNMGDDKGRIKSVVFSGWTMHLDLIEFAFERAGIKWTRIDGKMNRAQRADSLTRFRDDPDIEAILVSISAGGVGLNLTAASRVYVMEPQFNPAAEAQAIDRVHRLGQEREVWCTRYIMGDSFEEKIVALQQKKQRIADLSMTQGKSKRQRAQDKIDDLRELFR</sequence>
<dbReference type="GO" id="GO:0004386">
    <property type="term" value="F:helicase activity"/>
    <property type="evidence" value="ECO:0007669"/>
    <property type="project" value="UniProtKB-KW"/>
</dbReference>
<dbReference type="PANTHER" id="PTHR45626">
    <property type="entry name" value="TRANSCRIPTION TERMINATION FACTOR 2-RELATED"/>
    <property type="match status" value="1"/>
</dbReference>
<dbReference type="GO" id="GO:0016787">
    <property type="term" value="F:hydrolase activity"/>
    <property type="evidence" value="ECO:0007669"/>
    <property type="project" value="UniProtKB-KW"/>
</dbReference>
<dbReference type="GO" id="GO:0008094">
    <property type="term" value="F:ATP-dependent activity, acting on DNA"/>
    <property type="evidence" value="ECO:0007669"/>
    <property type="project" value="TreeGrafter"/>
</dbReference>
<evidence type="ECO:0000256" key="2">
    <source>
        <dbReference type="ARBA" id="ARBA00022741"/>
    </source>
</evidence>
<evidence type="ECO:0000259" key="9">
    <source>
        <dbReference type="PROSITE" id="PS51192"/>
    </source>
</evidence>
<organism evidence="11 12">
    <name type="scientific">Arthrobotrys conoides</name>
    <dbReference type="NCBI Taxonomy" id="74498"/>
    <lineage>
        <taxon>Eukaryota</taxon>
        <taxon>Fungi</taxon>
        <taxon>Dikarya</taxon>
        <taxon>Ascomycota</taxon>
        <taxon>Pezizomycotina</taxon>
        <taxon>Orbiliomycetes</taxon>
        <taxon>Orbiliales</taxon>
        <taxon>Orbiliaceae</taxon>
        <taxon>Arthrobotrys</taxon>
    </lineage>
</organism>
<dbReference type="SMART" id="SM00490">
    <property type="entry name" value="HELICc"/>
    <property type="match status" value="1"/>
</dbReference>
<feature type="compositionally biased region" description="Low complexity" evidence="7">
    <location>
        <begin position="207"/>
        <end position="222"/>
    </location>
</feature>
<dbReference type="GO" id="GO:0005634">
    <property type="term" value="C:nucleus"/>
    <property type="evidence" value="ECO:0007669"/>
    <property type="project" value="TreeGrafter"/>
</dbReference>
<dbReference type="PROSITE" id="PS50089">
    <property type="entry name" value="ZF_RING_2"/>
    <property type="match status" value="1"/>
</dbReference>
<reference evidence="11 12" key="1">
    <citation type="submission" date="2019-10" db="EMBL/GenBank/DDBJ databases">
        <authorList>
            <person name="Palmer J.M."/>
        </authorList>
    </citation>
    <scope>NUCLEOTIDE SEQUENCE [LARGE SCALE GENOMIC DNA]</scope>
    <source>
        <strain evidence="11 12">TWF506</strain>
    </source>
</reference>
<feature type="compositionally biased region" description="Gly residues" evidence="7">
    <location>
        <begin position="127"/>
        <end position="140"/>
    </location>
</feature>
<dbReference type="EMBL" id="JAVHJM010000006">
    <property type="protein sequence ID" value="KAK6512892.1"/>
    <property type="molecule type" value="Genomic_DNA"/>
</dbReference>
<dbReference type="Gene3D" id="3.40.50.300">
    <property type="entry name" value="P-loop containing nucleotide triphosphate hydrolases"/>
    <property type="match status" value="1"/>
</dbReference>
<feature type="domain" description="Helicase C-terminal" evidence="10">
    <location>
        <begin position="1037"/>
        <end position="1207"/>
    </location>
</feature>
<feature type="compositionally biased region" description="Gly residues" evidence="7">
    <location>
        <begin position="223"/>
        <end position="239"/>
    </location>
</feature>